<feature type="chain" id="PRO_5019529856" evidence="2">
    <location>
        <begin position="29"/>
        <end position="368"/>
    </location>
</feature>
<name>A0A437A9B4_ARTFL</name>
<proteinExistence type="predicted"/>
<sequence>MSFSRKLRIIAKLSVLVLTSRLLQSATARPLELSKVYAKSSLPKDQTRSLSGRTIPTDTPGIHTDEKIYYNSPKIVDFQATNTTIHPNDSIALKTDKRVGEGLANLPYGYYIADMIVECQSPALLLSMRPEDYEKHDVHKFVESHQVASYPDWKILLEGATLEGQIDYFWGEAAKCQECSCNAGEGSLNAQPEKDGGRYGLKGNRGSRCPNDDYAAHCMLWKGQRTGKLHFGYGKGKYLRGPAGSELSDAQKGLYGAGAVFPQPLETPGPSGQEQMFEDSLGWRPKKYLVPGTKEPYYLEGPESNMGRADMVRVPPRDRDWLWNTGLGSSGFSKKRKRDHKKGVEAAAPDSLERENASILDSNLAHNI</sequence>
<accession>A0A437A9B4</accession>
<dbReference type="RefSeq" id="XP_067493353.1">
    <property type="nucleotide sequence ID" value="XM_067630739.1"/>
</dbReference>
<evidence type="ECO:0000256" key="2">
    <source>
        <dbReference type="SAM" id="SignalP"/>
    </source>
</evidence>
<dbReference type="VEuPathDB" id="FungiDB:DFL_002018"/>
<keyword evidence="2" id="KW-0732">Signal</keyword>
<feature type="region of interest" description="Disordered" evidence="1">
    <location>
        <begin position="330"/>
        <end position="350"/>
    </location>
</feature>
<evidence type="ECO:0000256" key="1">
    <source>
        <dbReference type="SAM" id="MobiDB-lite"/>
    </source>
</evidence>
<keyword evidence="4" id="KW-1185">Reference proteome</keyword>
<protein>
    <submittedName>
        <fullName evidence="3">Uncharacterized protein</fullName>
    </submittedName>
</protein>
<evidence type="ECO:0000313" key="4">
    <source>
        <dbReference type="Proteomes" id="UP000283090"/>
    </source>
</evidence>
<comment type="caution">
    <text evidence="3">The sequence shown here is derived from an EMBL/GenBank/DDBJ whole genome shotgun (WGS) entry which is preliminary data.</text>
</comment>
<organism evidence="3 4">
    <name type="scientific">Arthrobotrys flagrans</name>
    <name type="common">Nematode-trapping fungus</name>
    <name type="synonym">Trichothecium flagrans</name>
    <dbReference type="NCBI Taxonomy" id="97331"/>
    <lineage>
        <taxon>Eukaryota</taxon>
        <taxon>Fungi</taxon>
        <taxon>Dikarya</taxon>
        <taxon>Ascomycota</taxon>
        <taxon>Pezizomycotina</taxon>
        <taxon>Orbiliomycetes</taxon>
        <taxon>Orbiliales</taxon>
        <taxon>Orbiliaceae</taxon>
        <taxon>Arthrobotrys</taxon>
    </lineage>
</organism>
<dbReference type="AlphaFoldDB" id="A0A437A9B4"/>
<reference evidence="3 4" key="1">
    <citation type="submission" date="2019-01" db="EMBL/GenBank/DDBJ databases">
        <title>Intercellular communication is required for trap formation in the nematode-trapping fungus Duddingtonia flagrans.</title>
        <authorList>
            <person name="Youssar L."/>
            <person name="Wernet V."/>
            <person name="Hensel N."/>
            <person name="Hildebrandt H.-G."/>
            <person name="Fischer R."/>
        </authorList>
    </citation>
    <scope>NUCLEOTIDE SEQUENCE [LARGE SCALE GENOMIC DNA]</scope>
    <source>
        <strain evidence="3 4">CBS H-5679</strain>
    </source>
</reference>
<feature type="signal peptide" evidence="2">
    <location>
        <begin position="1"/>
        <end position="28"/>
    </location>
</feature>
<gene>
    <name evidence="3" type="ORF">DFL_002018</name>
</gene>
<dbReference type="Proteomes" id="UP000283090">
    <property type="component" value="Unassembled WGS sequence"/>
</dbReference>
<dbReference type="OrthoDB" id="5305553at2759"/>
<dbReference type="GeneID" id="93584329"/>
<dbReference type="EMBL" id="SAEB01000003">
    <property type="protein sequence ID" value="RVD87809.1"/>
    <property type="molecule type" value="Genomic_DNA"/>
</dbReference>
<evidence type="ECO:0000313" key="3">
    <source>
        <dbReference type="EMBL" id="RVD87809.1"/>
    </source>
</evidence>